<evidence type="ECO:0000256" key="2">
    <source>
        <dbReference type="ARBA" id="ARBA00023125"/>
    </source>
</evidence>
<dbReference type="PANTHER" id="PTHR43214">
    <property type="entry name" value="TWO-COMPONENT RESPONSE REGULATOR"/>
    <property type="match status" value="1"/>
</dbReference>
<dbReference type="SUPFAM" id="SSF52172">
    <property type="entry name" value="CheY-like"/>
    <property type="match status" value="1"/>
</dbReference>
<accession>A0AB39XNG4</accession>
<dbReference type="InterPro" id="IPR039420">
    <property type="entry name" value="WalR-like"/>
</dbReference>
<dbReference type="RefSeq" id="WP_369724160.1">
    <property type="nucleotide sequence ID" value="NZ_CP165734.1"/>
</dbReference>
<feature type="compositionally biased region" description="Basic and acidic residues" evidence="4">
    <location>
        <begin position="516"/>
        <end position="525"/>
    </location>
</feature>
<evidence type="ECO:0000256" key="1">
    <source>
        <dbReference type="ARBA" id="ARBA00022553"/>
    </source>
</evidence>
<dbReference type="CDD" id="cd06170">
    <property type="entry name" value="LuxR_C_like"/>
    <property type="match status" value="1"/>
</dbReference>
<dbReference type="InterPro" id="IPR000792">
    <property type="entry name" value="Tscrpt_reg_LuxR_C"/>
</dbReference>
<dbReference type="GO" id="GO:0006355">
    <property type="term" value="P:regulation of DNA-templated transcription"/>
    <property type="evidence" value="ECO:0007669"/>
    <property type="project" value="InterPro"/>
</dbReference>
<gene>
    <name evidence="7" type="ORF">AB8Z38_08300</name>
</gene>
<dbReference type="InterPro" id="IPR016032">
    <property type="entry name" value="Sig_transdc_resp-reg_C-effctor"/>
</dbReference>
<dbReference type="GO" id="GO:0003677">
    <property type="term" value="F:DNA binding"/>
    <property type="evidence" value="ECO:0007669"/>
    <property type="project" value="UniProtKB-KW"/>
</dbReference>
<dbReference type="AlphaFoldDB" id="A0AB39XNG4"/>
<reference evidence="7" key="1">
    <citation type="submission" date="2024-08" db="EMBL/GenBank/DDBJ databases">
        <authorList>
            <person name="Chaddad Z."/>
            <person name="Lamrabet M."/>
            <person name="Bouhnik O."/>
            <person name="Alami S."/>
            <person name="Wipf D."/>
            <person name="Courty P.E."/>
            <person name="Missbah El Idrissi M."/>
        </authorList>
    </citation>
    <scope>NUCLEOTIDE SEQUENCE</scope>
    <source>
        <strain evidence="7">LLZ17</strain>
    </source>
</reference>
<dbReference type="Pfam" id="PF00196">
    <property type="entry name" value="GerE"/>
    <property type="match status" value="1"/>
</dbReference>
<keyword evidence="1" id="KW-0597">Phosphoprotein</keyword>
<evidence type="ECO:0000256" key="3">
    <source>
        <dbReference type="PROSITE-ProRule" id="PRU00169"/>
    </source>
</evidence>
<feature type="domain" description="Response regulatory" evidence="6">
    <location>
        <begin position="5"/>
        <end position="121"/>
    </location>
</feature>
<evidence type="ECO:0000259" key="5">
    <source>
        <dbReference type="PROSITE" id="PS50043"/>
    </source>
</evidence>
<name>A0AB39XNG4_9BRAD</name>
<dbReference type="PROSITE" id="PS50110">
    <property type="entry name" value="RESPONSE_REGULATORY"/>
    <property type="match status" value="1"/>
</dbReference>
<dbReference type="InterPro" id="IPR058245">
    <property type="entry name" value="NreC/VraR/RcsB-like_REC"/>
</dbReference>
<dbReference type="InterPro" id="IPR011006">
    <property type="entry name" value="CheY-like_superfamily"/>
</dbReference>
<comment type="caution">
    <text evidence="3">Lacks conserved residue(s) required for the propagation of feature annotation.</text>
</comment>
<dbReference type="Gene3D" id="3.40.50.2300">
    <property type="match status" value="1"/>
</dbReference>
<evidence type="ECO:0000259" key="6">
    <source>
        <dbReference type="PROSITE" id="PS50110"/>
    </source>
</evidence>
<evidence type="ECO:0000256" key="4">
    <source>
        <dbReference type="SAM" id="MobiDB-lite"/>
    </source>
</evidence>
<dbReference type="EMBL" id="CP165734">
    <property type="protein sequence ID" value="XDV59388.1"/>
    <property type="molecule type" value="Genomic_DNA"/>
</dbReference>
<protein>
    <submittedName>
        <fullName evidence="7">LuxR C-terminal-related transcriptional regulator</fullName>
    </submittedName>
</protein>
<keyword evidence="2" id="KW-0238">DNA-binding</keyword>
<dbReference type="PANTHER" id="PTHR43214:SF43">
    <property type="entry name" value="TWO-COMPONENT RESPONSE REGULATOR"/>
    <property type="match status" value="1"/>
</dbReference>
<feature type="domain" description="HTH luxR-type" evidence="5">
    <location>
        <begin position="138"/>
        <end position="203"/>
    </location>
</feature>
<feature type="region of interest" description="Disordered" evidence="4">
    <location>
        <begin position="460"/>
        <end position="582"/>
    </location>
</feature>
<dbReference type="InterPro" id="IPR001789">
    <property type="entry name" value="Sig_transdc_resp-reg_receiver"/>
</dbReference>
<dbReference type="PRINTS" id="PR00038">
    <property type="entry name" value="HTHLUXR"/>
</dbReference>
<dbReference type="GO" id="GO:0000160">
    <property type="term" value="P:phosphorelay signal transduction system"/>
    <property type="evidence" value="ECO:0007669"/>
    <property type="project" value="InterPro"/>
</dbReference>
<organism evidence="7">
    <name type="scientific">Bradyrhizobium sp. LLZ17</name>
    <dbReference type="NCBI Taxonomy" id="3239388"/>
    <lineage>
        <taxon>Bacteria</taxon>
        <taxon>Pseudomonadati</taxon>
        <taxon>Pseudomonadota</taxon>
        <taxon>Alphaproteobacteria</taxon>
        <taxon>Hyphomicrobiales</taxon>
        <taxon>Nitrobacteraceae</taxon>
        <taxon>Bradyrhizobium</taxon>
    </lineage>
</organism>
<dbReference type="SMART" id="SM00421">
    <property type="entry name" value="HTH_LUXR"/>
    <property type="match status" value="1"/>
</dbReference>
<proteinExistence type="predicted"/>
<dbReference type="SUPFAM" id="SSF46894">
    <property type="entry name" value="C-terminal effector domain of the bipartite response regulators"/>
    <property type="match status" value="1"/>
</dbReference>
<feature type="compositionally biased region" description="Basic and acidic residues" evidence="4">
    <location>
        <begin position="482"/>
        <end position="508"/>
    </location>
</feature>
<dbReference type="CDD" id="cd17535">
    <property type="entry name" value="REC_NarL-like"/>
    <property type="match status" value="1"/>
</dbReference>
<dbReference type="PROSITE" id="PS50043">
    <property type="entry name" value="HTH_LUXR_2"/>
    <property type="match status" value="1"/>
</dbReference>
<sequence>MLRIRLVIADRRPIVLQGFASLFAAEHDFEIVASCVDGAGCLEAVRRLTPDVVLVEDGFSDVTASEMLAAVTAEKLPTRLVFYTASVAHGDLAAAIEAGACSAIPMREEPETLMQSLRLVVPPAGRAAASKAGNGAFGKTGLAALTDHERKIMRLVACGMSNKEIARQLKVAPGTIKVRLDHISAQLEIKSRTELAAFALSRLFGGIGALAALIWAALDDVQDASATAFGHANTVSVTVMAADGTGAVVTIKIDRQKTTAALVKTAKALGKAGRIENSIGDMPMQAGRPIESRADSAVSTISLPTLNPPRPGLTSGTFLMTTVGVLLYEFLNSPAQAFNFCDSLSDFSASVATNGTSELMGLNHAASAEADLGGLDNLAWLNPEIHQDSFVFEAARSDTIGRSEDFQIIDAAASQGRVSGNGNSHVGSGAVDALVDHGGFDQTAAKDASTNAEHDTIQLTAVHGADRDQSPRGLPVSEEDEAAGKPHAEHGPPGHDSDHAQSQRDLHASKGGSSAAEKHVKDDVSGSHANSGQSQRDVHEGHSNASKNVQGGPSEHAGGNGHSTDASAPVHAPGPGDSFHFKNDMAEAKASDHSGDSHGHNTIGYGLHNAGHHEPAQIQDADLIGPSHAEQGAVDHTTGVVHHPTHDFFV</sequence>
<evidence type="ECO:0000313" key="7">
    <source>
        <dbReference type="EMBL" id="XDV59388.1"/>
    </source>
</evidence>